<evidence type="ECO:0000313" key="2">
    <source>
        <dbReference type="Proteomes" id="UP000199045"/>
    </source>
</evidence>
<dbReference type="PROSITE" id="PS51257">
    <property type="entry name" value="PROKAR_LIPOPROTEIN"/>
    <property type="match status" value="1"/>
</dbReference>
<name>A0A1G7V7E3_CHIFI</name>
<dbReference type="InterPro" id="IPR041662">
    <property type="entry name" value="SusD-like_2"/>
</dbReference>
<dbReference type="AlphaFoldDB" id="A0A1G7V7E3"/>
<dbReference type="STRING" id="104663.SAMN04488121_1054"/>
<dbReference type="Pfam" id="PF12771">
    <property type="entry name" value="SusD-like_2"/>
    <property type="match status" value="1"/>
</dbReference>
<dbReference type="SUPFAM" id="SSF48452">
    <property type="entry name" value="TPR-like"/>
    <property type="match status" value="1"/>
</dbReference>
<dbReference type="Gene3D" id="1.25.40.390">
    <property type="match status" value="1"/>
</dbReference>
<dbReference type="OrthoDB" id="725917at2"/>
<proteinExistence type="predicted"/>
<dbReference type="RefSeq" id="WP_089834679.1">
    <property type="nucleotide sequence ID" value="NZ_FNBN01000005.1"/>
</dbReference>
<evidence type="ECO:0000313" key="1">
    <source>
        <dbReference type="EMBL" id="SDG55683.1"/>
    </source>
</evidence>
<dbReference type="Proteomes" id="UP000199045">
    <property type="component" value="Unassembled WGS sequence"/>
</dbReference>
<gene>
    <name evidence="1" type="ORF">SAMN04488121_1054</name>
</gene>
<dbReference type="InterPro" id="IPR011990">
    <property type="entry name" value="TPR-like_helical_dom_sf"/>
</dbReference>
<dbReference type="EMBL" id="FNBN01000005">
    <property type="protein sequence ID" value="SDG55683.1"/>
    <property type="molecule type" value="Genomic_DNA"/>
</dbReference>
<organism evidence="1 2">
    <name type="scientific">Chitinophaga filiformis</name>
    <name type="common">Myxococcus filiformis</name>
    <name type="synonym">Flexibacter filiformis</name>
    <dbReference type="NCBI Taxonomy" id="104663"/>
    <lineage>
        <taxon>Bacteria</taxon>
        <taxon>Pseudomonadati</taxon>
        <taxon>Bacteroidota</taxon>
        <taxon>Chitinophagia</taxon>
        <taxon>Chitinophagales</taxon>
        <taxon>Chitinophagaceae</taxon>
        <taxon>Chitinophaga</taxon>
    </lineage>
</organism>
<reference evidence="2" key="1">
    <citation type="submission" date="2016-10" db="EMBL/GenBank/DDBJ databases">
        <authorList>
            <person name="Varghese N."/>
            <person name="Submissions S."/>
        </authorList>
    </citation>
    <scope>NUCLEOTIDE SEQUENCE [LARGE SCALE GENOMIC DNA]</scope>
    <source>
        <strain evidence="2">DSM 527</strain>
    </source>
</reference>
<sequence>MKKIFLYASLSIAGMVSTVSCTKDLTSLNNDVKKPEVVAASALYASATKELADLLTSTSVNLNVYRLIVQQWTENTYLDESNYNLIKRSIPDAVWSALYTDVLKDLKEARKVVEGDASISAATKKNQLAQIEIMSIFATSVAVNTFGNIPYSKALDDENLFPVYEDGLTIYNDLLTRLDAALTSFDASAEGFGGANMLFPGDEINSWIKFGNSLKFRLGMTLVDVAPDKAAAAVTAAEPKAFNTMGEYARFPYSTVPPNTNPLWEDLVQSGRHDFNATTLMIDQLKALNDPRIGQFFTTVGGQFVGLKYGTKGSYVAYSHPGDKLERKDLPGVFIDYSEIEFLRAEAIERGLITGVAAEHYNNAVTNSIVFWGGTVAEATTYLAQPSVAYATATGTYKQKIGLQKWLALYNRGFDAWVEARRLDYPVFVPGPTARSAWPVRFTYPVSEQNLNKANYDKAAKDLGGDGDKVTTKIFWDK</sequence>
<accession>A0A1G7V7E3</accession>
<protein>
    <submittedName>
        <fullName evidence="1">Starch-binding associating with outer membrane</fullName>
    </submittedName>
</protein>